<dbReference type="InterPro" id="IPR048764">
    <property type="entry name" value="PylC_N"/>
</dbReference>
<keyword evidence="4" id="KW-1185">Reference proteome</keyword>
<dbReference type="EMBL" id="JBIRPU010000012">
    <property type="protein sequence ID" value="MFI0794544.1"/>
    <property type="molecule type" value="Genomic_DNA"/>
</dbReference>
<keyword evidence="1" id="KW-0067">ATP-binding</keyword>
<proteinExistence type="predicted"/>
<organism evidence="3 4">
    <name type="scientific">Micromonospora rubida</name>
    <dbReference type="NCBI Taxonomy" id="2697657"/>
    <lineage>
        <taxon>Bacteria</taxon>
        <taxon>Bacillati</taxon>
        <taxon>Actinomycetota</taxon>
        <taxon>Actinomycetes</taxon>
        <taxon>Micromonosporales</taxon>
        <taxon>Micromonosporaceae</taxon>
        <taxon>Micromonospora</taxon>
    </lineage>
</organism>
<evidence type="ECO:0000259" key="2">
    <source>
        <dbReference type="PROSITE" id="PS50975"/>
    </source>
</evidence>
<keyword evidence="1" id="KW-0547">Nucleotide-binding</keyword>
<accession>A0ABW7SNP7</accession>
<reference evidence="3 4" key="1">
    <citation type="submission" date="2024-10" db="EMBL/GenBank/DDBJ databases">
        <title>The Natural Products Discovery Center: Release of the First 8490 Sequenced Strains for Exploring Actinobacteria Biosynthetic Diversity.</title>
        <authorList>
            <person name="Kalkreuter E."/>
            <person name="Kautsar S.A."/>
            <person name="Yang D."/>
            <person name="Bader C.D."/>
            <person name="Teijaro C.N."/>
            <person name="Fluegel L."/>
            <person name="Davis C.M."/>
            <person name="Simpson J.R."/>
            <person name="Lauterbach L."/>
            <person name="Steele A.D."/>
            <person name="Gui C."/>
            <person name="Meng S."/>
            <person name="Li G."/>
            <person name="Viehrig K."/>
            <person name="Ye F."/>
            <person name="Su P."/>
            <person name="Kiefer A.F."/>
            <person name="Nichols A."/>
            <person name="Cepeda A.J."/>
            <person name="Yan W."/>
            <person name="Fan B."/>
            <person name="Jiang Y."/>
            <person name="Adhikari A."/>
            <person name="Zheng C.-J."/>
            <person name="Schuster L."/>
            <person name="Cowan T.M."/>
            <person name="Smanski M.J."/>
            <person name="Chevrette M.G."/>
            <person name="De Carvalho L.P.S."/>
            <person name="Shen B."/>
        </authorList>
    </citation>
    <scope>NUCLEOTIDE SEQUENCE [LARGE SCALE GENOMIC DNA]</scope>
    <source>
        <strain evidence="3 4">NPDC021253</strain>
    </source>
</reference>
<gene>
    <name evidence="3" type="ORF">ACH4OY_17940</name>
</gene>
<dbReference type="InterPro" id="IPR013815">
    <property type="entry name" value="ATP_grasp_subdomain_1"/>
</dbReference>
<dbReference type="Gene3D" id="3.40.50.20">
    <property type="match status" value="1"/>
</dbReference>
<dbReference type="PROSITE" id="PS50975">
    <property type="entry name" value="ATP_GRASP"/>
    <property type="match status" value="1"/>
</dbReference>
<dbReference type="Proteomes" id="UP001611075">
    <property type="component" value="Unassembled WGS sequence"/>
</dbReference>
<dbReference type="Pfam" id="PF15632">
    <property type="entry name" value="ATPgrasp_Ter"/>
    <property type="match status" value="1"/>
</dbReference>
<evidence type="ECO:0000313" key="3">
    <source>
        <dbReference type="EMBL" id="MFI0794544.1"/>
    </source>
</evidence>
<evidence type="ECO:0000313" key="4">
    <source>
        <dbReference type="Proteomes" id="UP001611075"/>
    </source>
</evidence>
<comment type="caution">
    <text evidence="3">The sequence shown here is derived from an EMBL/GenBank/DDBJ whole genome shotgun (WGS) entry which is preliminary data.</text>
</comment>
<dbReference type="Gene3D" id="3.30.1490.20">
    <property type="entry name" value="ATP-grasp fold, A domain"/>
    <property type="match status" value="1"/>
</dbReference>
<sequence>MNVLLTSAGRRNYLVQWFSQALARTGEPGRVYVADCDRRVPAQAAADGFIHLPGCRSAGYLTVLARECARYEISLLVPLHDHELSALAGEPTAILQAAGTRALTPGYDQHRAVEDKYSFSLLATAAGIATPDTRLGSELLSSSAGDDLGPELVVKHRYGNGSSGLIFCTAKDVPGHIRSSALTAPDEFGRPRSDGAAPDYDLVVVQPRIRGVEYGIDAVGDFDGRHLACLARRKLNMRAGETDRAVTVDPRPFSDTGRRIATAIGARGLIDIDAIVDAEGRSWVIDVNPRFGGGYPFNHLAGADVPACYVAWNRNAEHDPKWLVARPGVTGAKYEALTTVTGSDRD</sequence>
<dbReference type="Pfam" id="PF21360">
    <property type="entry name" value="PylC-like_N"/>
    <property type="match status" value="1"/>
</dbReference>
<evidence type="ECO:0000256" key="1">
    <source>
        <dbReference type="PROSITE-ProRule" id="PRU00409"/>
    </source>
</evidence>
<dbReference type="InterPro" id="IPR011761">
    <property type="entry name" value="ATP-grasp"/>
</dbReference>
<protein>
    <submittedName>
        <fullName evidence="3">ATP-grasp domain-containing protein</fullName>
    </submittedName>
</protein>
<dbReference type="RefSeq" id="WP_396680967.1">
    <property type="nucleotide sequence ID" value="NZ_JBIRPU010000012.1"/>
</dbReference>
<feature type="domain" description="ATP-grasp" evidence="2">
    <location>
        <begin position="120"/>
        <end position="314"/>
    </location>
</feature>
<name>A0ABW7SNP7_9ACTN</name>
<dbReference type="SUPFAM" id="SSF56059">
    <property type="entry name" value="Glutathione synthetase ATP-binding domain-like"/>
    <property type="match status" value="1"/>
</dbReference>
<dbReference type="Gene3D" id="3.30.470.20">
    <property type="entry name" value="ATP-grasp fold, B domain"/>
    <property type="match status" value="1"/>
</dbReference>